<dbReference type="PANTHER" id="PTHR43369">
    <property type="entry name" value="PHOSPHORIBOSYLGLYCINAMIDE FORMYLTRANSFERASE"/>
    <property type="match status" value="1"/>
</dbReference>
<dbReference type="CDD" id="cd08645">
    <property type="entry name" value="FMT_core_GART"/>
    <property type="match status" value="1"/>
</dbReference>
<feature type="active site" description="Proton donor" evidence="4">
    <location>
        <position position="108"/>
    </location>
</feature>
<comment type="catalytic activity">
    <reaction evidence="4">
        <text>N(1)-(5-phospho-beta-D-ribosyl)glycinamide + (6R)-10-formyltetrahydrofolate = N(2)-formyl-N(1)-(5-phospho-beta-D-ribosyl)glycinamide + (6S)-5,6,7,8-tetrahydrofolate + H(+)</text>
        <dbReference type="Rhea" id="RHEA:15053"/>
        <dbReference type="ChEBI" id="CHEBI:15378"/>
        <dbReference type="ChEBI" id="CHEBI:57453"/>
        <dbReference type="ChEBI" id="CHEBI:143788"/>
        <dbReference type="ChEBI" id="CHEBI:147286"/>
        <dbReference type="ChEBI" id="CHEBI:195366"/>
        <dbReference type="EC" id="2.1.2.2"/>
    </reaction>
</comment>
<gene>
    <name evidence="4 6" type="primary">purN</name>
    <name evidence="6" type="ORF">P7H43_10635</name>
</gene>
<feature type="binding site" evidence="4">
    <location>
        <position position="64"/>
    </location>
    <ligand>
        <name>(6R)-10-formyltetrahydrofolate</name>
        <dbReference type="ChEBI" id="CHEBI:195366"/>
    </ligand>
</feature>
<dbReference type="InterPro" id="IPR002376">
    <property type="entry name" value="Formyl_transf_N"/>
</dbReference>
<dbReference type="GO" id="GO:0005829">
    <property type="term" value="C:cytosol"/>
    <property type="evidence" value="ECO:0007669"/>
    <property type="project" value="TreeGrafter"/>
</dbReference>
<dbReference type="InterPro" id="IPR004607">
    <property type="entry name" value="GART"/>
</dbReference>
<dbReference type="AlphaFoldDB" id="A0AAW8U3W2"/>
<dbReference type="InterPro" id="IPR036477">
    <property type="entry name" value="Formyl_transf_N_sf"/>
</dbReference>
<comment type="function">
    <text evidence="4">Catalyzes the transfer of a formyl group from 10-formyltetrahydrofolate to 5-phospho-ribosyl-glycinamide (GAR), producing 5-phospho-ribosyl-N-formylglycinamide (FGAR) and tetrahydrofolate.</text>
</comment>
<dbReference type="SUPFAM" id="SSF53328">
    <property type="entry name" value="Formyltransferase"/>
    <property type="match status" value="1"/>
</dbReference>
<comment type="pathway">
    <text evidence="1 4">Purine metabolism; IMP biosynthesis via de novo pathway; N(2)-formyl-N(1)-(5-phospho-D-ribosyl)glycinamide from N(1)-(5-phospho-D-ribosyl)glycinamide (10-formyl THF route): step 1/1.</text>
</comment>
<accession>A0AAW8U3W2</accession>
<dbReference type="PANTHER" id="PTHR43369:SF2">
    <property type="entry name" value="PHOSPHORIBOSYLGLYCINAMIDE FORMYLTRANSFERASE"/>
    <property type="match status" value="1"/>
</dbReference>
<evidence type="ECO:0000256" key="3">
    <source>
        <dbReference type="ARBA" id="ARBA00022755"/>
    </source>
</evidence>
<dbReference type="Proteomes" id="UP001256711">
    <property type="component" value="Unassembled WGS sequence"/>
</dbReference>
<evidence type="ECO:0000313" key="7">
    <source>
        <dbReference type="Proteomes" id="UP001256711"/>
    </source>
</evidence>
<comment type="similarity">
    <text evidence="4">Belongs to the GART family.</text>
</comment>
<evidence type="ECO:0000259" key="5">
    <source>
        <dbReference type="Pfam" id="PF00551"/>
    </source>
</evidence>
<keyword evidence="3 4" id="KW-0658">Purine biosynthesis</keyword>
<protein>
    <recommendedName>
        <fullName evidence="4">Phosphoribosylglycinamide formyltransferase</fullName>
        <ecNumber evidence="4">2.1.2.2</ecNumber>
    </recommendedName>
    <alternativeName>
        <fullName evidence="4">5'-phosphoribosylglycinamide transformylase</fullName>
    </alternativeName>
    <alternativeName>
        <fullName evidence="4">GAR transformylase</fullName>
        <shortName evidence="4">GART</shortName>
    </alternativeName>
</protein>
<evidence type="ECO:0000256" key="4">
    <source>
        <dbReference type="HAMAP-Rule" id="MF_01930"/>
    </source>
</evidence>
<evidence type="ECO:0000313" key="6">
    <source>
        <dbReference type="EMBL" id="MDT2810932.1"/>
    </source>
</evidence>
<dbReference type="FunFam" id="3.40.50.170:FF:000007">
    <property type="entry name" value="Phosphoribosylglycinamide formyltransferase"/>
    <property type="match status" value="1"/>
</dbReference>
<dbReference type="GO" id="GO:0006189">
    <property type="term" value="P:'de novo' IMP biosynthetic process"/>
    <property type="evidence" value="ECO:0007669"/>
    <property type="project" value="UniProtKB-UniRule"/>
</dbReference>
<feature type="binding site" evidence="4">
    <location>
        <begin position="89"/>
        <end position="92"/>
    </location>
    <ligand>
        <name>(6R)-10-formyltetrahydrofolate</name>
        <dbReference type="ChEBI" id="CHEBI:195366"/>
    </ligand>
</feature>
<dbReference type="GO" id="GO:0004644">
    <property type="term" value="F:phosphoribosylglycinamide formyltransferase activity"/>
    <property type="evidence" value="ECO:0007669"/>
    <property type="project" value="UniProtKB-UniRule"/>
</dbReference>
<dbReference type="NCBIfam" id="TIGR00639">
    <property type="entry name" value="PurN"/>
    <property type="match status" value="1"/>
</dbReference>
<feature type="site" description="Raises pKa of active site His" evidence="4">
    <location>
        <position position="144"/>
    </location>
</feature>
<evidence type="ECO:0000256" key="2">
    <source>
        <dbReference type="ARBA" id="ARBA00022679"/>
    </source>
</evidence>
<dbReference type="EC" id="2.1.2.2" evidence="4"/>
<dbReference type="Gene3D" id="3.40.50.170">
    <property type="entry name" value="Formyl transferase, N-terminal domain"/>
    <property type="match status" value="1"/>
</dbReference>
<reference evidence="6" key="1">
    <citation type="submission" date="2023-03" db="EMBL/GenBank/DDBJ databases">
        <authorList>
            <person name="Shen W."/>
            <person name="Cai J."/>
        </authorList>
    </citation>
    <scope>NUCLEOTIDE SEQUENCE</scope>
    <source>
        <strain evidence="6">B226-2</strain>
    </source>
</reference>
<name>A0AAW8U3W2_9ENTE</name>
<sequence length="191" mass="21189">MRFAVLASGNGSNFEAIATAWEQKQIPGELALVFANHPEAYVLERAAQHQIPHFSFTVKESGGKEAYEKALLHLLQEQKIDFVILAGYLRILGKEIIEAFPERILNIHPSLLPSFPGLHGIQDAFDYGVKVTGVTVHFVDCGLDTGPIIAQEVVAISPEDTLETLEAKIHQVEHQLYPRIIGECLEKENHS</sequence>
<comment type="caution">
    <text evidence="6">The sequence shown here is derived from an EMBL/GenBank/DDBJ whole genome shotgun (WGS) entry which is preliminary data.</text>
</comment>
<dbReference type="EMBL" id="JARQBJ010000005">
    <property type="protein sequence ID" value="MDT2810932.1"/>
    <property type="molecule type" value="Genomic_DNA"/>
</dbReference>
<dbReference type="Pfam" id="PF00551">
    <property type="entry name" value="Formyl_trans_N"/>
    <property type="match status" value="1"/>
</dbReference>
<feature type="binding site" evidence="4">
    <location>
        <position position="106"/>
    </location>
    <ligand>
        <name>(6R)-10-formyltetrahydrofolate</name>
        <dbReference type="ChEBI" id="CHEBI:195366"/>
    </ligand>
</feature>
<organism evidence="6 7">
    <name type="scientific">Enterococcus asini</name>
    <dbReference type="NCBI Taxonomy" id="57732"/>
    <lineage>
        <taxon>Bacteria</taxon>
        <taxon>Bacillati</taxon>
        <taxon>Bacillota</taxon>
        <taxon>Bacilli</taxon>
        <taxon>Lactobacillales</taxon>
        <taxon>Enterococcaceae</taxon>
        <taxon>Enterococcus</taxon>
    </lineage>
</organism>
<feature type="domain" description="Formyl transferase N-terminal" evidence="5">
    <location>
        <begin position="1"/>
        <end position="181"/>
    </location>
</feature>
<dbReference type="RefSeq" id="WP_161999099.1">
    <property type="nucleotide sequence ID" value="NZ_JAQCUM010000005.1"/>
</dbReference>
<feature type="binding site" evidence="4">
    <location>
        <begin position="11"/>
        <end position="13"/>
    </location>
    <ligand>
        <name>N(1)-(5-phospho-beta-D-ribosyl)glycinamide</name>
        <dbReference type="ChEBI" id="CHEBI:143788"/>
    </ligand>
</feature>
<proteinExistence type="inferred from homology"/>
<keyword evidence="2 4" id="KW-0808">Transferase</keyword>
<dbReference type="HAMAP" id="MF_01930">
    <property type="entry name" value="PurN"/>
    <property type="match status" value="1"/>
</dbReference>
<evidence type="ECO:0000256" key="1">
    <source>
        <dbReference type="ARBA" id="ARBA00005054"/>
    </source>
</evidence>